<feature type="compositionally biased region" description="Low complexity" evidence="1">
    <location>
        <begin position="230"/>
        <end position="244"/>
    </location>
</feature>
<name>A0AAD5YHT0_9APHY</name>
<reference evidence="2" key="1">
    <citation type="submission" date="2022-07" db="EMBL/GenBank/DDBJ databases">
        <title>Genome Sequence of Physisporinus lineatus.</title>
        <authorList>
            <person name="Buettner E."/>
        </authorList>
    </citation>
    <scope>NUCLEOTIDE SEQUENCE</scope>
    <source>
        <strain evidence="2">VT162</strain>
    </source>
</reference>
<feature type="region of interest" description="Disordered" evidence="1">
    <location>
        <begin position="1461"/>
        <end position="1482"/>
    </location>
</feature>
<feature type="region of interest" description="Disordered" evidence="1">
    <location>
        <begin position="841"/>
        <end position="967"/>
    </location>
</feature>
<proteinExistence type="predicted"/>
<feature type="compositionally biased region" description="Polar residues" evidence="1">
    <location>
        <begin position="1386"/>
        <end position="1395"/>
    </location>
</feature>
<feature type="compositionally biased region" description="Polar residues" evidence="1">
    <location>
        <begin position="402"/>
        <end position="411"/>
    </location>
</feature>
<feature type="compositionally biased region" description="Polar residues" evidence="1">
    <location>
        <begin position="1203"/>
        <end position="1221"/>
    </location>
</feature>
<feature type="compositionally biased region" description="Low complexity" evidence="1">
    <location>
        <begin position="1034"/>
        <end position="1047"/>
    </location>
</feature>
<feature type="compositionally biased region" description="Pro residues" evidence="1">
    <location>
        <begin position="849"/>
        <end position="858"/>
    </location>
</feature>
<feature type="compositionally biased region" description="Polar residues" evidence="1">
    <location>
        <begin position="1187"/>
        <end position="1197"/>
    </location>
</feature>
<feature type="compositionally biased region" description="Polar residues" evidence="1">
    <location>
        <begin position="74"/>
        <end position="88"/>
    </location>
</feature>
<evidence type="ECO:0000313" key="3">
    <source>
        <dbReference type="Proteomes" id="UP001212997"/>
    </source>
</evidence>
<feature type="compositionally biased region" description="Low complexity" evidence="1">
    <location>
        <begin position="1011"/>
        <end position="1027"/>
    </location>
</feature>
<dbReference type="EMBL" id="JANAWD010000263">
    <property type="protein sequence ID" value="KAJ3482658.1"/>
    <property type="molecule type" value="Genomic_DNA"/>
</dbReference>
<feature type="region of interest" description="Disordered" evidence="1">
    <location>
        <begin position="1588"/>
        <end position="1609"/>
    </location>
</feature>
<feature type="region of interest" description="Disordered" evidence="1">
    <location>
        <begin position="1186"/>
        <end position="1227"/>
    </location>
</feature>
<feature type="compositionally biased region" description="Polar residues" evidence="1">
    <location>
        <begin position="440"/>
        <end position="467"/>
    </location>
</feature>
<feature type="region of interest" description="Disordered" evidence="1">
    <location>
        <begin position="1367"/>
        <end position="1444"/>
    </location>
</feature>
<feature type="compositionally biased region" description="Polar residues" evidence="1">
    <location>
        <begin position="211"/>
        <end position="225"/>
    </location>
</feature>
<feature type="compositionally biased region" description="Polar residues" evidence="1">
    <location>
        <begin position="1160"/>
        <end position="1169"/>
    </location>
</feature>
<feature type="region of interest" description="Disordered" evidence="1">
    <location>
        <begin position="979"/>
        <end position="1174"/>
    </location>
</feature>
<feature type="compositionally biased region" description="Low complexity" evidence="1">
    <location>
        <begin position="1597"/>
        <end position="1609"/>
    </location>
</feature>
<feature type="compositionally biased region" description="Low complexity" evidence="1">
    <location>
        <begin position="719"/>
        <end position="730"/>
    </location>
</feature>
<evidence type="ECO:0000256" key="1">
    <source>
        <dbReference type="SAM" id="MobiDB-lite"/>
    </source>
</evidence>
<feature type="compositionally biased region" description="Low complexity" evidence="1">
    <location>
        <begin position="1087"/>
        <end position="1109"/>
    </location>
</feature>
<feature type="compositionally biased region" description="Polar residues" evidence="1">
    <location>
        <begin position="863"/>
        <end position="872"/>
    </location>
</feature>
<organism evidence="2 3">
    <name type="scientific">Meripilus lineatus</name>
    <dbReference type="NCBI Taxonomy" id="2056292"/>
    <lineage>
        <taxon>Eukaryota</taxon>
        <taxon>Fungi</taxon>
        <taxon>Dikarya</taxon>
        <taxon>Basidiomycota</taxon>
        <taxon>Agaricomycotina</taxon>
        <taxon>Agaricomycetes</taxon>
        <taxon>Polyporales</taxon>
        <taxon>Meripilaceae</taxon>
        <taxon>Meripilus</taxon>
    </lineage>
</organism>
<keyword evidence="3" id="KW-1185">Reference proteome</keyword>
<feature type="compositionally biased region" description="Low complexity" evidence="1">
    <location>
        <begin position="117"/>
        <end position="136"/>
    </location>
</feature>
<gene>
    <name evidence="2" type="ORF">NLI96_g6835</name>
</gene>
<feature type="region of interest" description="Disordered" evidence="1">
    <location>
        <begin position="1303"/>
        <end position="1351"/>
    </location>
</feature>
<feature type="region of interest" description="Disordered" evidence="1">
    <location>
        <begin position="765"/>
        <end position="818"/>
    </location>
</feature>
<feature type="compositionally biased region" description="Basic residues" evidence="1">
    <location>
        <begin position="1060"/>
        <end position="1070"/>
    </location>
</feature>
<feature type="compositionally biased region" description="Polar residues" evidence="1">
    <location>
        <begin position="184"/>
        <end position="202"/>
    </location>
</feature>
<feature type="compositionally biased region" description="Low complexity" evidence="1">
    <location>
        <begin position="170"/>
        <end position="183"/>
    </location>
</feature>
<comment type="caution">
    <text evidence="2">The sequence shown here is derived from an EMBL/GenBank/DDBJ whole genome shotgun (WGS) entry which is preliminary data.</text>
</comment>
<feature type="region of interest" description="Disordered" evidence="1">
    <location>
        <begin position="715"/>
        <end position="737"/>
    </location>
</feature>
<sequence length="1631" mass="174375">MLGWYSLTRRFSVLRTSSGEPIGLDDLKSKFAEQRARGSEHQVTEEEEDMILEALGRFHSKSTRGISQRRDSIDQPSPVSGDLSSSVPTEDHEADNRASASPSFAGRQSVRSTATASSVGNTSSLSGSSFSPLKGSQASRRMSNNLFGSGKFRDASYLRTVNVARRTDSTRSSTITHSDSTTSMNTVTSSKAGNNTSTFSDSHSLRPVTPEGSTYSNSVPSSPGNDRSIDTASETSDTTTSVSTRLPRAFSGEKLRRASRALDEVIRELEEEGDDEIVMERSPITRVPSTKPLVRYFSPSLFFDFHLMVNATLQSFEPEPETTMSSLTEYEAGQAVSSDVVVDEAQRESPSSRSRQASPVPRLPGYIPGMPRPMTPHESSVDADDHTPSATPRATSPRLPSIPSQSPMFNQSLASTLFRSSSSASTTRPGARSHSPATPPISTSPLFFNRSPNGRYTPDRTMSTTPDPESESPLGRRRPTSPLSGQAFQSLTGTNTHSRPSTPSNITWNPPGSTSNRAGRSGSFSGHSRNNSTTSIGVTSTEALAGHTEGLDRSKSLTRSLRSPALPDSPFVDSGYAGISSVINQGHRPPSAMSGIDLGSPAPSPQRPLRSPTPTRNGTSSPSGQMFPTFTNGANGGFTPSPRVSRQNAHNSFNMSPAHALLLQPLVNSSRSSLESAGSSYHSWDEDHKKDRLFGFFAKLDPQQPEWHDITISVHDKSSTSTSGNESSPSYGATAESEELVRREIGLTKNDFVSIQDKLVSAALTKAATPEGRHRAASLRRRRPSTSQSNYSIGAGDNRIASPAPQQQQQGSIVSAPRAVTSDQIAKASALLDSVVDSIQSPRSNPQVIQPPPEPSVPIPATADSQPTQPSPTARHRALADALFGVQERPKTPDDDEVPSPTTPSPLAAPVPVTSSHVVLSPSDLTREGTPLARDQVTPKPNVLVHDVPTAGSVPSTPPIDILRYGPTPSPVDSVMIESVQRRNEAADAALRNTPSKQKAGRKRINPDQISSPTLVSASTSVSATVALPPPKPSTTHTTLATPATPSKEPNSSGLGSRFKSFRRTLRAKPHVPNGEEITPFPLDLKSGGQPTSQSPSPYPSVSSSAGISMTSATDSARSRPPAVSLQSPPASSGPGIKGFMSRFRKHRTADTLHPHSHTHTGPSNSVTSPPVEKMVPLHPQIHSAPATKSQFSTGPSTPRPGTAQTFTPEPTIPENSTPTQPEHPAPAQEDVALRQLFDAAANLGLDQSEIGALLARSPSAARSTAWSRLARENSVTGNNRKSIRSIGRASTISQYTQYTTYSEGRQSLDSNPPPVPQPSAEVKQLNIRKNTEPLTPRPRPNRNEDASNPVVRRTIVFANDIRTSGFDFGSITRKQSTSRKRRSAGTGSLQSNRSIQDRVPTPPPPQKSGGRRFSVDTSSPPVPQLPGTLAVPTDHLHPGQMEKSNSAYDSLYDMYAGETRAGTSANPDLPGGQHPSNEPMPESTQQAVEVVELANGEIIWSIVNGLRDDDAESAYGDRASFTSEYSQNEAVKVFFKEHGRKSSKSSAASFLSRKKNTRPETKILYSSSAKIGRLIESLSQGVDSGSFNITPDRSQSHVGHSASSSFGSSVDMQMTVEERLTAMLDSMASP</sequence>
<protein>
    <submittedName>
        <fullName evidence="2">Uncharacterized protein</fullName>
    </submittedName>
</protein>
<feature type="compositionally biased region" description="Polar residues" evidence="1">
    <location>
        <begin position="612"/>
        <end position="633"/>
    </location>
</feature>
<feature type="compositionally biased region" description="Polar residues" evidence="1">
    <location>
        <begin position="481"/>
        <end position="542"/>
    </location>
</feature>
<feature type="compositionally biased region" description="Polar residues" evidence="1">
    <location>
        <begin position="137"/>
        <end position="147"/>
    </location>
</feature>
<evidence type="ECO:0000313" key="2">
    <source>
        <dbReference type="EMBL" id="KAJ3482658.1"/>
    </source>
</evidence>
<feature type="compositionally biased region" description="Polar residues" evidence="1">
    <location>
        <begin position="348"/>
        <end position="357"/>
    </location>
</feature>
<feature type="compositionally biased region" description="Low complexity" evidence="1">
    <location>
        <begin position="412"/>
        <end position="433"/>
    </location>
</feature>
<accession>A0AAD5YHT0</accession>
<feature type="region of interest" description="Disordered" evidence="1">
    <location>
        <begin position="166"/>
        <end position="245"/>
    </location>
</feature>
<dbReference type="Proteomes" id="UP001212997">
    <property type="component" value="Unassembled WGS sequence"/>
</dbReference>
<feature type="region of interest" description="Disordered" evidence="1">
    <location>
        <begin position="335"/>
        <end position="650"/>
    </location>
</feature>
<feature type="compositionally biased region" description="Basic residues" evidence="1">
    <location>
        <begin position="775"/>
        <end position="784"/>
    </location>
</feature>
<feature type="region of interest" description="Disordered" evidence="1">
    <location>
        <begin position="59"/>
        <end position="150"/>
    </location>
</feature>